<proteinExistence type="inferred from homology"/>
<dbReference type="Gene3D" id="3.20.20.140">
    <property type="entry name" value="Metal-dependent hydrolases"/>
    <property type="match status" value="1"/>
</dbReference>
<evidence type="ECO:0000256" key="5">
    <source>
        <dbReference type="ARBA" id="ARBA00022525"/>
    </source>
</evidence>
<dbReference type="GO" id="GO:0004000">
    <property type="term" value="F:adenosine deaminase activity"/>
    <property type="evidence" value="ECO:0007669"/>
    <property type="project" value="TreeGrafter"/>
</dbReference>
<dbReference type="Pfam" id="PF00962">
    <property type="entry name" value="A_deaminase"/>
    <property type="match status" value="1"/>
</dbReference>
<dbReference type="EC" id="3.5.4.4" evidence="4"/>
<evidence type="ECO:0000313" key="13">
    <source>
        <dbReference type="Proteomes" id="UP000053259"/>
    </source>
</evidence>
<organism evidence="12 13">
    <name type="scientific">Verruconis gallopava</name>
    <dbReference type="NCBI Taxonomy" id="253628"/>
    <lineage>
        <taxon>Eukaryota</taxon>
        <taxon>Fungi</taxon>
        <taxon>Dikarya</taxon>
        <taxon>Ascomycota</taxon>
        <taxon>Pezizomycotina</taxon>
        <taxon>Dothideomycetes</taxon>
        <taxon>Pleosporomycetidae</taxon>
        <taxon>Venturiales</taxon>
        <taxon>Sympoventuriaceae</taxon>
        <taxon>Verruconis</taxon>
    </lineage>
</organism>
<evidence type="ECO:0000256" key="3">
    <source>
        <dbReference type="ARBA" id="ARBA00006083"/>
    </source>
</evidence>
<dbReference type="GO" id="GO:0046103">
    <property type="term" value="P:inosine biosynthetic process"/>
    <property type="evidence" value="ECO:0007669"/>
    <property type="project" value="TreeGrafter"/>
</dbReference>
<dbReference type="FunFam" id="3.20.20.140:FF:000017">
    <property type="entry name" value="Adenosine deaminase 2"/>
    <property type="match status" value="1"/>
</dbReference>
<dbReference type="AlphaFoldDB" id="A0A0D1YT74"/>
<evidence type="ECO:0000256" key="7">
    <source>
        <dbReference type="ARBA" id="ARBA00022729"/>
    </source>
</evidence>
<sequence>MKGGLDNLKRKRGKPRKAIKARKESKETMTEKPMNSDDQRSPGEIFNKHYSNLNGLSNDYEQRKKDLISRERNIAWDKKAIDTASKIEQRAGTIIWKIREHERDNLFGNIASEAIPGPETLDMGGQFLSNRERVVKQSYLYRIALKMPKGCHLHLHFNAELAPDILIKKAGEQPNMFIRSTQPILSDKDYAETEIVFNVLPEDTPTADIWSPDYNPDFKSAGARPWMRWADFQSEFRKRRKHGENDAEEWVRSKMVLSEQEVYGMEQTTNGVWARFNQATRAFKGLMNYERVFTWYIGQAIDNMIEDGVMYAELRPMLMDKSIPSNNGKEMLDHRWQMRTILEQVKLKQDELRRDGRIDKFPFGLKIIYCAPRSIPKERMQQEIKDCIRLKLEFPDLICGFDLVGAEDRANHIGFYRDELLAMVQTCKELNIDIPFMFHAGETLLDLGGSKDPYNSNLYDAVLFNAKRIGHGFSLLKHPVLVEQFKKRKICIELCPTSNELLHLCRNIKEHPYPQILAMGIPCTVNSDNPSLFTNSVSHEFYQIMVGSPTMSIHGWRQLVEWSIQFSCLQKDEKDAAEQIFKREWTAFCQWVDREYGSYADTLDIRT</sequence>
<feature type="domain" description="Adenosine deaminase" evidence="11">
    <location>
        <begin position="272"/>
        <end position="576"/>
    </location>
</feature>
<evidence type="ECO:0000256" key="8">
    <source>
        <dbReference type="ARBA" id="ARBA00022801"/>
    </source>
</evidence>
<comment type="similarity">
    <text evidence="3">Belongs to the metallo-dependent hydrolases superfamily. Adenosine and AMP deaminases family. ADGF subfamily.</text>
</comment>
<keyword evidence="13" id="KW-1185">Reference proteome</keyword>
<evidence type="ECO:0000256" key="10">
    <source>
        <dbReference type="SAM" id="MobiDB-lite"/>
    </source>
</evidence>
<dbReference type="PANTHER" id="PTHR11409:SF37">
    <property type="entry name" value="ADENOSINE DEAMINASE DOMAIN-CONTAINING PROTEIN"/>
    <property type="match status" value="1"/>
</dbReference>
<dbReference type="PANTHER" id="PTHR11409">
    <property type="entry name" value="ADENOSINE DEAMINASE"/>
    <property type="match status" value="1"/>
</dbReference>
<dbReference type="OrthoDB" id="7202371at2759"/>
<evidence type="ECO:0000256" key="2">
    <source>
        <dbReference type="ARBA" id="ARBA00004613"/>
    </source>
</evidence>
<gene>
    <name evidence="12" type="ORF">PV09_05136</name>
</gene>
<reference evidence="12 13" key="1">
    <citation type="submission" date="2015-01" db="EMBL/GenBank/DDBJ databases">
        <title>The Genome Sequence of Ochroconis gallopava CBS43764.</title>
        <authorList>
            <consortium name="The Broad Institute Genomics Platform"/>
            <person name="Cuomo C."/>
            <person name="de Hoog S."/>
            <person name="Gorbushina A."/>
            <person name="Stielow B."/>
            <person name="Teixiera M."/>
            <person name="Abouelleil A."/>
            <person name="Chapman S.B."/>
            <person name="Priest M."/>
            <person name="Young S.K."/>
            <person name="Wortman J."/>
            <person name="Nusbaum C."/>
            <person name="Birren B."/>
        </authorList>
    </citation>
    <scope>NUCLEOTIDE SEQUENCE [LARGE SCALE GENOMIC DNA]</scope>
    <source>
        <strain evidence="12 13">CBS 43764</strain>
    </source>
</reference>
<dbReference type="InParanoid" id="A0A0D1YT74"/>
<dbReference type="GO" id="GO:0006154">
    <property type="term" value="P:adenosine catabolic process"/>
    <property type="evidence" value="ECO:0007669"/>
    <property type="project" value="TreeGrafter"/>
</dbReference>
<keyword evidence="7" id="KW-0732">Signal</keyword>
<evidence type="ECO:0000259" key="11">
    <source>
        <dbReference type="Pfam" id="PF00962"/>
    </source>
</evidence>
<evidence type="ECO:0000256" key="6">
    <source>
        <dbReference type="ARBA" id="ARBA00022723"/>
    </source>
</evidence>
<dbReference type="RefSeq" id="XP_016213706.1">
    <property type="nucleotide sequence ID" value="XM_016358605.1"/>
</dbReference>
<feature type="compositionally biased region" description="Basic residues" evidence="10">
    <location>
        <begin position="9"/>
        <end position="20"/>
    </location>
</feature>
<dbReference type="Proteomes" id="UP000053259">
    <property type="component" value="Unassembled WGS sequence"/>
</dbReference>
<dbReference type="EMBL" id="KN847543">
    <property type="protein sequence ID" value="KIW03837.1"/>
    <property type="molecule type" value="Genomic_DNA"/>
</dbReference>
<dbReference type="GO" id="GO:0046872">
    <property type="term" value="F:metal ion binding"/>
    <property type="evidence" value="ECO:0007669"/>
    <property type="project" value="UniProtKB-KW"/>
</dbReference>
<dbReference type="VEuPathDB" id="FungiDB:PV09_05136"/>
<evidence type="ECO:0000256" key="4">
    <source>
        <dbReference type="ARBA" id="ARBA00012784"/>
    </source>
</evidence>
<keyword evidence="8" id="KW-0378">Hydrolase</keyword>
<accession>A0A0D1YT74</accession>
<comment type="cofactor">
    <cofactor evidence="1">
        <name>Zn(2+)</name>
        <dbReference type="ChEBI" id="CHEBI:29105"/>
    </cofactor>
</comment>
<evidence type="ECO:0000256" key="9">
    <source>
        <dbReference type="ARBA" id="ARBA00047764"/>
    </source>
</evidence>
<feature type="compositionally biased region" description="Basic and acidic residues" evidence="10">
    <location>
        <begin position="21"/>
        <end position="41"/>
    </location>
</feature>
<dbReference type="GO" id="GO:0005576">
    <property type="term" value="C:extracellular region"/>
    <property type="evidence" value="ECO:0007669"/>
    <property type="project" value="UniProtKB-SubCell"/>
</dbReference>
<dbReference type="STRING" id="253628.A0A0D1YT74"/>
<dbReference type="SUPFAM" id="SSF51556">
    <property type="entry name" value="Metallo-dependent hydrolases"/>
    <property type="match status" value="1"/>
</dbReference>
<evidence type="ECO:0000313" key="12">
    <source>
        <dbReference type="EMBL" id="KIW03837.1"/>
    </source>
</evidence>
<keyword evidence="6" id="KW-0479">Metal-binding</keyword>
<comment type="subcellular location">
    <subcellularLocation>
        <location evidence="2">Secreted</location>
    </subcellularLocation>
</comment>
<protein>
    <recommendedName>
        <fullName evidence="4">adenosine deaminase</fullName>
        <ecNumber evidence="4">3.5.4.4</ecNumber>
    </recommendedName>
</protein>
<keyword evidence="5" id="KW-0964">Secreted</keyword>
<evidence type="ECO:0000256" key="1">
    <source>
        <dbReference type="ARBA" id="ARBA00001947"/>
    </source>
</evidence>
<dbReference type="InterPro" id="IPR032466">
    <property type="entry name" value="Metal_Hydrolase"/>
</dbReference>
<dbReference type="HOGENOM" id="CLU_022829_1_0_1"/>
<dbReference type="GeneID" id="27313109"/>
<feature type="region of interest" description="Disordered" evidence="10">
    <location>
        <begin position="1"/>
        <end position="48"/>
    </location>
</feature>
<dbReference type="InterPro" id="IPR006330">
    <property type="entry name" value="Ado/ade_deaminase"/>
</dbReference>
<dbReference type="InterPro" id="IPR001365">
    <property type="entry name" value="A_deaminase_dom"/>
</dbReference>
<comment type="catalytic activity">
    <reaction evidence="9">
        <text>adenosine + H2O + H(+) = inosine + NH4(+)</text>
        <dbReference type="Rhea" id="RHEA:24408"/>
        <dbReference type="ChEBI" id="CHEBI:15377"/>
        <dbReference type="ChEBI" id="CHEBI:15378"/>
        <dbReference type="ChEBI" id="CHEBI:16335"/>
        <dbReference type="ChEBI" id="CHEBI:17596"/>
        <dbReference type="ChEBI" id="CHEBI:28938"/>
        <dbReference type="EC" id="3.5.4.4"/>
    </reaction>
</comment>
<name>A0A0D1YT74_9PEZI</name>